<name>A0A4Q9FRU7_9FLAO</name>
<sequence length="491" mass="53614">MKHNFFLILVLFLCFFSCQTNEESIQDTSNIKTVSINDALSYLNNKTIANRNTSAKSNKTGIYITNISDEIRHEPLTDTNVLLTVIPATTVRSKLYSRILLLEVNGAIESVVFGMMPDKSPDTEAYDGDVLITDMEGNFIKAYTYQNGFIKSEYVLPENGKAKKVGATSKLACDNECPFSDCALCDLATIIISGSDPDIPMINYFVIPPILGGGNSSGVNGWNVGSAGISFSGDFGDFMNGLNIGEQDFLIANFEIRNGIQLFLKDNNFSNESINIAKALIDIFRENTGLSFEEALLKANIVIVDAGQPKIDPEKELECFDLNQGAKLIVYVQQPRENSDAIVGPNEVGHAFIGIEQGEIVRQVGFYPDSEVGLTGVGDDYNSAIKTNYDYLYHVSISQDISKDQLTSIVNYIIDFPATYNTNDYACTDFAIAVGNKGGMKLPSTTVGSLLFEGRSPGQLGQEIRAMESTPTRTITTKKGKSPNRKGDCSS</sequence>
<organism evidence="3 4">
    <name type="scientific">Hyunsoonleella pacifica</name>
    <dbReference type="NCBI Taxonomy" id="1080224"/>
    <lineage>
        <taxon>Bacteria</taxon>
        <taxon>Pseudomonadati</taxon>
        <taxon>Bacteroidota</taxon>
        <taxon>Flavobacteriia</taxon>
        <taxon>Flavobacteriales</taxon>
        <taxon>Flavobacteriaceae</taxon>
    </lineage>
</organism>
<reference evidence="3 4" key="1">
    <citation type="journal article" date="2015" name="Int. J. Syst. Evol. Microbiol.">
        <title>Hyunsoonleella pacifica sp. nov., isolated from seawater of South Pacific Gyre.</title>
        <authorList>
            <person name="Gao X."/>
            <person name="Zhang Z."/>
            <person name="Dai X."/>
            <person name="Zhang X.H."/>
        </authorList>
    </citation>
    <scope>NUCLEOTIDE SEQUENCE [LARGE SCALE GENOMIC DNA]</scope>
    <source>
        <strain evidence="3 4">SW033</strain>
    </source>
</reference>
<dbReference type="EMBL" id="SIRS01000003">
    <property type="protein sequence ID" value="TBN16437.1"/>
    <property type="molecule type" value="Genomic_DNA"/>
</dbReference>
<evidence type="ECO:0000256" key="1">
    <source>
        <dbReference type="SAM" id="MobiDB-lite"/>
    </source>
</evidence>
<feature type="chain" id="PRO_5020669856" evidence="2">
    <location>
        <begin position="23"/>
        <end position="491"/>
    </location>
</feature>
<evidence type="ECO:0000313" key="3">
    <source>
        <dbReference type="EMBL" id="TBN16437.1"/>
    </source>
</evidence>
<dbReference type="OrthoDB" id="1454445at2"/>
<protein>
    <submittedName>
        <fullName evidence="3">Uncharacterized protein</fullName>
    </submittedName>
</protein>
<gene>
    <name evidence="3" type="ORF">EYD46_07275</name>
</gene>
<comment type="caution">
    <text evidence="3">The sequence shown here is derived from an EMBL/GenBank/DDBJ whole genome shotgun (WGS) entry which is preliminary data.</text>
</comment>
<dbReference type="AlphaFoldDB" id="A0A4Q9FRU7"/>
<evidence type="ECO:0000313" key="4">
    <source>
        <dbReference type="Proteomes" id="UP000292372"/>
    </source>
</evidence>
<accession>A0A4Q9FRU7</accession>
<dbReference type="RefSeq" id="WP_130936419.1">
    <property type="nucleotide sequence ID" value="NZ_BMEE01000002.1"/>
</dbReference>
<proteinExistence type="predicted"/>
<keyword evidence="4" id="KW-1185">Reference proteome</keyword>
<evidence type="ECO:0000256" key="2">
    <source>
        <dbReference type="SAM" id="SignalP"/>
    </source>
</evidence>
<dbReference type="Proteomes" id="UP000292372">
    <property type="component" value="Unassembled WGS sequence"/>
</dbReference>
<keyword evidence="2" id="KW-0732">Signal</keyword>
<feature type="signal peptide" evidence="2">
    <location>
        <begin position="1"/>
        <end position="22"/>
    </location>
</feature>
<feature type="region of interest" description="Disordered" evidence="1">
    <location>
        <begin position="472"/>
        <end position="491"/>
    </location>
</feature>